<organism evidence="2 3">
    <name type="scientific">Xanthomonas cerealis pv. cerealis</name>
    <dbReference type="NCBI Taxonomy" id="152263"/>
    <lineage>
        <taxon>Bacteria</taxon>
        <taxon>Pseudomonadati</taxon>
        <taxon>Pseudomonadota</taxon>
        <taxon>Gammaproteobacteria</taxon>
        <taxon>Lysobacterales</taxon>
        <taxon>Lysobacteraceae</taxon>
        <taxon>Xanthomonas</taxon>
        <taxon>Xanthomonas translucens group</taxon>
        <taxon>Xanthomonas cerealis</taxon>
    </lineage>
</organism>
<dbReference type="AlphaFoldDB" id="A0A514EFL3"/>
<evidence type="ECO:0000259" key="1">
    <source>
        <dbReference type="Pfam" id="PF09937"/>
    </source>
</evidence>
<proteinExistence type="predicted"/>
<gene>
    <name evidence="2" type="ORF">E4A48_15055</name>
</gene>
<dbReference type="InterPro" id="IPR018683">
    <property type="entry name" value="DUF2169"/>
</dbReference>
<feature type="domain" description="DUF2169" evidence="1">
    <location>
        <begin position="23"/>
        <end position="112"/>
    </location>
</feature>
<evidence type="ECO:0000313" key="2">
    <source>
        <dbReference type="EMBL" id="QDI04829.1"/>
    </source>
</evidence>
<feature type="domain" description="DUF2169" evidence="1">
    <location>
        <begin position="163"/>
        <end position="417"/>
    </location>
</feature>
<accession>A0A514EFL3</accession>
<name>A0A514EFL3_9XANT</name>
<dbReference type="EMBL" id="CP038228">
    <property type="protein sequence ID" value="QDI04829.1"/>
    <property type="molecule type" value="Genomic_DNA"/>
</dbReference>
<dbReference type="RefSeq" id="WP_142742695.1">
    <property type="nucleotide sequence ID" value="NZ_CP038228.1"/>
</dbReference>
<keyword evidence="3" id="KW-1185">Reference proteome</keyword>
<sequence length="454" mass="50340">MHVEFRNLTPFDGLCFPTIDRDGRRNRVFVMKAGYRLRPRAGGQVSLQVIDDEPLPLCLADSYYGEPGTSSVCAESDLAPGKPRCDVVIVGSSYAPRGQPSPHWLARVRVSRPLPPVSPPEIPLPYGLAPNMLPSSAQLEQWRREVTRAEQAWSARTTHEALLDKTLRIHGPRHFKKAMFNRWQVSDAEPVIEAPLRWEEAWGGRSTVSSHSTIPGDSSYALDEVCFSNPLGRGWLEERQLKLASKDSPLSVADGMPAPRFEYPQAPISAPSIATHPEPPLDALTMAEIASGYGVTPAGFGWVGRSWAPRLARAGRYDEHWLESRWPQLPESFDAGYWNGAPDDQQIVFPPTDARIELWHLLPPDFSDREGLAVIDLPGHRPFVLLRLHNGVPLPLHLSIDTMVVDTQALVLALTCRVCISENVEVRTAELRFEVDPGAPLVRAAPIPVSLEET</sequence>
<reference evidence="2 3" key="1">
    <citation type="submission" date="2019-03" db="EMBL/GenBank/DDBJ databases">
        <title>Tal1 in Xanthomonas translucens pv. cerealis Contributes to Virulence in Bacterial Leaf Streak of Wheat.</title>
        <authorList>
            <person name="Shah S.M.A."/>
            <person name="Haq F."/>
            <person name="Ma W."/>
            <person name="Xu X."/>
            <person name="Wang S."/>
            <person name="Xu Z."/>
            <person name="Zou L."/>
            <person name="Zhu B."/>
            <person name="Chen G."/>
        </authorList>
    </citation>
    <scope>NUCLEOTIDE SEQUENCE [LARGE SCALE GENOMIC DNA]</scope>
    <source>
        <strain evidence="2 3">01</strain>
    </source>
</reference>
<dbReference type="Pfam" id="PF09937">
    <property type="entry name" value="DUF2169"/>
    <property type="match status" value="2"/>
</dbReference>
<dbReference type="Proteomes" id="UP000319349">
    <property type="component" value="Chromosome"/>
</dbReference>
<evidence type="ECO:0000313" key="3">
    <source>
        <dbReference type="Proteomes" id="UP000319349"/>
    </source>
</evidence>
<protein>
    <submittedName>
        <fullName evidence="2">DUF2169 domain-containing protein</fullName>
    </submittedName>
</protein>